<organism evidence="2">
    <name type="scientific">bioreactor metagenome</name>
    <dbReference type="NCBI Taxonomy" id="1076179"/>
    <lineage>
        <taxon>unclassified sequences</taxon>
        <taxon>metagenomes</taxon>
        <taxon>ecological metagenomes</taxon>
    </lineage>
</organism>
<feature type="region of interest" description="Disordered" evidence="1">
    <location>
        <begin position="53"/>
        <end position="101"/>
    </location>
</feature>
<dbReference type="AntiFam" id="ANF00142">
    <property type="entry name" value="Shadow ORF (opposite yadG)"/>
</dbReference>
<name>A0A645CDD6_9ZZZZ</name>
<protein>
    <submittedName>
        <fullName evidence="2">Uncharacterized protein</fullName>
    </submittedName>
</protein>
<sequence length="279" mass="30048">MAGGILLPQEAEGGEIAQQGQHQVLPHGQIGDHTFFPAVLRYHGHAFPDALPGAPGGKGFSGEAHGPFLEGEPAEDGPGKFRPARAHKPGEADDLPPADGKGHVLEPARRRRASFHGKDLFPQCDWALGILPGEVPVDHQADEPLLVHGGSVQCIHLFPVPEDRDPVGQVEHLGKVVRYVEDGQPPGLQVPDEGEEAFALLHAQRGGGLVEDHHFRIPEKHLQDGEHLLPSAAKLGRGGVEIHVHAVFFSEPEGIFPHFPLQEETGRGEFQAEEQVLPP</sequence>
<accession>A0A645CDD6</accession>
<comment type="caution">
    <text evidence="2">The sequence shown here is derived from an EMBL/GenBank/DDBJ whole genome shotgun (WGS) entry which is preliminary data.</text>
</comment>
<evidence type="ECO:0000313" key="2">
    <source>
        <dbReference type="EMBL" id="MPM74923.1"/>
    </source>
</evidence>
<dbReference type="AlphaFoldDB" id="A0A645CDD6"/>
<reference evidence="2" key="1">
    <citation type="submission" date="2019-08" db="EMBL/GenBank/DDBJ databases">
        <authorList>
            <person name="Kucharzyk K."/>
            <person name="Murdoch R.W."/>
            <person name="Higgins S."/>
            <person name="Loffler F."/>
        </authorList>
    </citation>
    <scope>NUCLEOTIDE SEQUENCE</scope>
</reference>
<proteinExistence type="predicted"/>
<gene>
    <name evidence="2" type="ORF">SDC9_121912</name>
</gene>
<dbReference type="EMBL" id="VSSQ01026283">
    <property type="protein sequence ID" value="MPM74923.1"/>
    <property type="molecule type" value="Genomic_DNA"/>
</dbReference>
<dbReference type="AntiFam" id="ANF00095">
    <property type="entry name" value="Shadow ORF (opposite ABC transporters)"/>
</dbReference>
<evidence type="ECO:0000256" key="1">
    <source>
        <dbReference type="SAM" id="MobiDB-lite"/>
    </source>
</evidence>